<evidence type="ECO:0000259" key="6">
    <source>
        <dbReference type="PROSITE" id="PS50887"/>
    </source>
</evidence>
<dbReference type="InterPro" id="IPR054327">
    <property type="entry name" value="His-kinase-like_sensor"/>
</dbReference>
<dbReference type="InterPro" id="IPR043128">
    <property type="entry name" value="Rev_trsase/Diguanyl_cyclase"/>
</dbReference>
<dbReference type="GO" id="GO:1902201">
    <property type="term" value="P:negative regulation of bacterial-type flagellum-dependent cell motility"/>
    <property type="evidence" value="ECO:0007669"/>
    <property type="project" value="TreeGrafter"/>
</dbReference>
<keyword evidence="3" id="KW-0175">Coiled coil</keyword>
<dbReference type="SMART" id="SM00267">
    <property type="entry name" value="GGDEF"/>
    <property type="match status" value="1"/>
</dbReference>
<evidence type="ECO:0000256" key="4">
    <source>
        <dbReference type="SAM" id="MobiDB-lite"/>
    </source>
</evidence>
<dbReference type="EC" id="2.7.7.65" evidence="1"/>
<dbReference type="AlphaFoldDB" id="A0A368XVN8"/>
<accession>A0A368XVN8</accession>
<evidence type="ECO:0000256" key="3">
    <source>
        <dbReference type="SAM" id="Coils"/>
    </source>
</evidence>
<dbReference type="Pfam" id="PF22588">
    <property type="entry name" value="dCache_1_like"/>
    <property type="match status" value="1"/>
</dbReference>
<gene>
    <name evidence="7" type="ORF">DES41_10530</name>
</gene>
<dbReference type="InterPro" id="IPR050469">
    <property type="entry name" value="Diguanylate_Cyclase"/>
</dbReference>
<feature type="coiled-coil region" evidence="3">
    <location>
        <begin position="343"/>
        <end position="370"/>
    </location>
</feature>
<feature type="transmembrane region" description="Helical" evidence="5">
    <location>
        <begin position="46"/>
        <end position="64"/>
    </location>
</feature>
<dbReference type="PANTHER" id="PTHR45138">
    <property type="entry name" value="REGULATORY COMPONENTS OF SENSORY TRANSDUCTION SYSTEM"/>
    <property type="match status" value="1"/>
</dbReference>
<feature type="region of interest" description="Disordered" evidence="4">
    <location>
        <begin position="1"/>
        <end position="36"/>
    </location>
</feature>
<keyword evidence="5" id="KW-0812">Transmembrane</keyword>
<dbReference type="RefSeq" id="WP_114469071.1">
    <property type="nucleotide sequence ID" value="NZ_QPJK01000005.1"/>
</dbReference>
<name>A0A368XVN8_9BURK</name>
<evidence type="ECO:0000256" key="1">
    <source>
        <dbReference type="ARBA" id="ARBA00012528"/>
    </source>
</evidence>
<dbReference type="FunFam" id="3.30.70.270:FF:000001">
    <property type="entry name" value="Diguanylate cyclase domain protein"/>
    <property type="match status" value="1"/>
</dbReference>
<comment type="caution">
    <text evidence="7">The sequence shown here is derived from an EMBL/GenBank/DDBJ whole genome shotgun (WGS) entry which is preliminary data.</text>
</comment>
<dbReference type="PROSITE" id="PS50887">
    <property type="entry name" value="GGDEF"/>
    <property type="match status" value="1"/>
</dbReference>
<dbReference type="CDD" id="cd01949">
    <property type="entry name" value="GGDEF"/>
    <property type="match status" value="1"/>
</dbReference>
<evidence type="ECO:0000313" key="8">
    <source>
        <dbReference type="Proteomes" id="UP000252884"/>
    </source>
</evidence>
<organism evidence="7 8">
    <name type="scientific">Pseudorhodoferax soli</name>
    <dbReference type="NCBI Taxonomy" id="545864"/>
    <lineage>
        <taxon>Bacteria</taxon>
        <taxon>Pseudomonadati</taxon>
        <taxon>Pseudomonadota</taxon>
        <taxon>Betaproteobacteria</taxon>
        <taxon>Burkholderiales</taxon>
        <taxon>Comamonadaceae</taxon>
    </lineage>
</organism>
<evidence type="ECO:0000256" key="5">
    <source>
        <dbReference type="SAM" id="Phobius"/>
    </source>
</evidence>
<proteinExistence type="predicted"/>
<evidence type="ECO:0000313" key="7">
    <source>
        <dbReference type="EMBL" id="RCW70094.1"/>
    </source>
</evidence>
<dbReference type="EMBL" id="QPJK01000005">
    <property type="protein sequence ID" value="RCW70094.1"/>
    <property type="molecule type" value="Genomic_DNA"/>
</dbReference>
<dbReference type="Proteomes" id="UP000252884">
    <property type="component" value="Unassembled WGS sequence"/>
</dbReference>
<dbReference type="Gene3D" id="3.30.70.270">
    <property type="match status" value="1"/>
</dbReference>
<dbReference type="InterPro" id="IPR000160">
    <property type="entry name" value="GGDEF_dom"/>
</dbReference>
<dbReference type="SUPFAM" id="SSF55073">
    <property type="entry name" value="Nucleotide cyclase"/>
    <property type="match status" value="1"/>
</dbReference>
<sequence>MSTPPGAHPPSQVRAGPPSGFSDLAPLGQPPDAPAPARDPIRRARWLVVFVCLALLATNVWLIIDARAHAIAQAQLASTNLARAVTERMEAAVSEADHILDGLVYELERTDLSPAALEPMQPLLVNHVARTEQIKGLFVYNARGAWVATSVPQWDPAWSNADRAYFIHHQHNPSASTLVSPPILSRSSGEWIVPVSRRLNGIDGEFAGVALATLSVPHLRGVLERFDVGEGAILLTAAGRMVARNPSIDADIGKPLPPSDVTTFLATHRSGTVDARSPLDGVVRLISFEHARNYPLQVTVAASKSQVLANWRINSTLQTVWVAFLCLLLQRAGAYTRRTMAQRQQAEAGLRDARDALTQANEQLAALARIDDMTRLPNRRYFDRRFARVFRQAQRDGGTLAVVMVDVDDFKKYNDLYGHVEGDECLRRVAAALRATVQRPEDFVARYGGEEMVLLLPQTDLLGATMVAEAARTAVAAMDIPHAAVVAGKVTISLGVAAMVPGQQDTEPALLKAADAALYEAKRKGRNQVAVSG</sequence>
<evidence type="ECO:0000256" key="2">
    <source>
        <dbReference type="ARBA" id="ARBA00034247"/>
    </source>
</evidence>
<dbReference type="OrthoDB" id="9813903at2"/>
<keyword evidence="8" id="KW-1185">Reference proteome</keyword>
<dbReference type="Gene3D" id="3.30.450.20">
    <property type="entry name" value="PAS domain"/>
    <property type="match status" value="2"/>
</dbReference>
<dbReference type="CDD" id="cd12914">
    <property type="entry name" value="PDC1_DGC_like"/>
    <property type="match status" value="1"/>
</dbReference>
<dbReference type="Pfam" id="PF00990">
    <property type="entry name" value="GGDEF"/>
    <property type="match status" value="1"/>
</dbReference>
<dbReference type="PANTHER" id="PTHR45138:SF9">
    <property type="entry name" value="DIGUANYLATE CYCLASE DGCM-RELATED"/>
    <property type="match status" value="1"/>
</dbReference>
<dbReference type="GO" id="GO:0005886">
    <property type="term" value="C:plasma membrane"/>
    <property type="evidence" value="ECO:0007669"/>
    <property type="project" value="TreeGrafter"/>
</dbReference>
<dbReference type="NCBIfam" id="TIGR00254">
    <property type="entry name" value="GGDEF"/>
    <property type="match status" value="1"/>
</dbReference>
<comment type="catalytic activity">
    <reaction evidence="2">
        <text>2 GTP = 3',3'-c-di-GMP + 2 diphosphate</text>
        <dbReference type="Rhea" id="RHEA:24898"/>
        <dbReference type="ChEBI" id="CHEBI:33019"/>
        <dbReference type="ChEBI" id="CHEBI:37565"/>
        <dbReference type="ChEBI" id="CHEBI:58805"/>
        <dbReference type="EC" id="2.7.7.65"/>
    </reaction>
</comment>
<dbReference type="CDD" id="cd12915">
    <property type="entry name" value="PDC2_DGC_like"/>
    <property type="match status" value="1"/>
</dbReference>
<dbReference type="GO" id="GO:0052621">
    <property type="term" value="F:diguanylate cyclase activity"/>
    <property type="evidence" value="ECO:0007669"/>
    <property type="project" value="UniProtKB-EC"/>
</dbReference>
<feature type="domain" description="GGDEF" evidence="6">
    <location>
        <begin position="398"/>
        <end position="533"/>
    </location>
</feature>
<keyword evidence="5" id="KW-1133">Transmembrane helix</keyword>
<reference evidence="7 8" key="1">
    <citation type="submission" date="2018-07" db="EMBL/GenBank/DDBJ databases">
        <title>Genomic Encyclopedia of Type Strains, Phase IV (KMG-IV): sequencing the most valuable type-strain genomes for metagenomic binning, comparative biology and taxonomic classification.</title>
        <authorList>
            <person name="Goeker M."/>
        </authorList>
    </citation>
    <scope>NUCLEOTIDE SEQUENCE [LARGE SCALE GENOMIC DNA]</scope>
    <source>
        <strain evidence="7 8">DSM 21634</strain>
    </source>
</reference>
<dbReference type="InterPro" id="IPR029787">
    <property type="entry name" value="Nucleotide_cyclase"/>
</dbReference>
<protein>
    <recommendedName>
        <fullName evidence="1">diguanylate cyclase</fullName>
        <ecNumber evidence="1">2.7.7.65</ecNumber>
    </recommendedName>
</protein>
<dbReference type="GO" id="GO:0043709">
    <property type="term" value="P:cell adhesion involved in single-species biofilm formation"/>
    <property type="evidence" value="ECO:0007669"/>
    <property type="project" value="TreeGrafter"/>
</dbReference>
<keyword evidence="5" id="KW-0472">Membrane</keyword>